<reference evidence="3 4" key="1">
    <citation type="submission" date="2018-05" db="EMBL/GenBank/DDBJ databases">
        <title>Genomic Encyclopedia of Type Strains, Phase IV (KMG-IV): sequencing the most valuable type-strain genomes for metagenomic binning, comparative biology and taxonomic classification.</title>
        <authorList>
            <person name="Goeker M."/>
        </authorList>
    </citation>
    <scope>NUCLEOTIDE SEQUENCE [LARGE SCALE GENOMIC DNA]</scope>
    <source>
        <strain evidence="3 4">DSM 16097</strain>
    </source>
</reference>
<gene>
    <name evidence="3" type="ORF">C7455_109144</name>
</gene>
<sequence length="104" mass="11302">MKTKAKTSGGNSFRNRATRLLRNPRFEMGLGIAVFVIGMAELIEETFVILFPSPDVHHALLLFGAVTALRGLVDVVEGMEQVAEGELHSAHSKKDGLPETEGEI</sequence>
<protein>
    <submittedName>
        <fullName evidence="3">Uncharacterized protein</fullName>
    </submittedName>
</protein>
<dbReference type="AlphaFoldDB" id="A0A316GE07"/>
<name>A0A316GE07_9RHOB</name>
<evidence type="ECO:0000313" key="3">
    <source>
        <dbReference type="EMBL" id="PWK59221.1"/>
    </source>
</evidence>
<evidence type="ECO:0000256" key="2">
    <source>
        <dbReference type="SAM" id="Phobius"/>
    </source>
</evidence>
<keyword evidence="4" id="KW-1185">Reference proteome</keyword>
<evidence type="ECO:0000256" key="1">
    <source>
        <dbReference type="SAM" id="MobiDB-lite"/>
    </source>
</evidence>
<organism evidence="3 4">
    <name type="scientific">Roseicyclus mahoneyensis</name>
    <dbReference type="NCBI Taxonomy" id="164332"/>
    <lineage>
        <taxon>Bacteria</taxon>
        <taxon>Pseudomonadati</taxon>
        <taxon>Pseudomonadota</taxon>
        <taxon>Alphaproteobacteria</taxon>
        <taxon>Rhodobacterales</taxon>
        <taxon>Roseobacteraceae</taxon>
        <taxon>Roseicyclus</taxon>
    </lineage>
</organism>
<accession>A0A316GE07</accession>
<feature type="region of interest" description="Disordered" evidence="1">
    <location>
        <begin position="84"/>
        <end position="104"/>
    </location>
</feature>
<feature type="transmembrane region" description="Helical" evidence="2">
    <location>
        <begin position="29"/>
        <end position="50"/>
    </location>
</feature>
<comment type="caution">
    <text evidence="3">The sequence shown here is derived from an EMBL/GenBank/DDBJ whole genome shotgun (WGS) entry which is preliminary data.</text>
</comment>
<dbReference type="RefSeq" id="WP_109670111.1">
    <property type="nucleotide sequence ID" value="NZ_QGGW01000009.1"/>
</dbReference>
<proteinExistence type="predicted"/>
<keyword evidence="2" id="KW-0472">Membrane</keyword>
<evidence type="ECO:0000313" key="4">
    <source>
        <dbReference type="Proteomes" id="UP000245708"/>
    </source>
</evidence>
<keyword evidence="2" id="KW-1133">Transmembrane helix</keyword>
<dbReference type="EMBL" id="QGGW01000009">
    <property type="protein sequence ID" value="PWK59221.1"/>
    <property type="molecule type" value="Genomic_DNA"/>
</dbReference>
<feature type="compositionally biased region" description="Basic and acidic residues" evidence="1">
    <location>
        <begin position="85"/>
        <end position="97"/>
    </location>
</feature>
<dbReference type="Proteomes" id="UP000245708">
    <property type="component" value="Unassembled WGS sequence"/>
</dbReference>
<keyword evidence="2" id="KW-0812">Transmembrane</keyword>